<dbReference type="EMBL" id="FNCP01000018">
    <property type="protein sequence ID" value="SDH75337.1"/>
    <property type="molecule type" value="Genomic_DNA"/>
</dbReference>
<dbReference type="Proteomes" id="UP000198656">
    <property type="component" value="Unassembled WGS sequence"/>
</dbReference>
<accession>A0A1G8EZR9</accession>
<dbReference type="STRING" id="1121419.SAMN05443529_11852"/>
<keyword evidence="3" id="KW-1185">Reference proteome</keyword>
<dbReference type="PANTHER" id="PTHR37298">
    <property type="entry name" value="UPF0111 PROTEIN YKAA"/>
    <property type="match status" value="1"/>
</dbReference>
<dbReference type="Gene3D" id="1.20.58.220">
    <property type="entry name" value="Phosphate transport system protein phou homolog 2, domain 2"/>
    <property type="match status" value="1"/>
</dbReference>
<dbReference type="PANTHER" id="PTHR37298:SF1">
    <property type="entry name" value="UPF0111 PROTEIN YKAA"/>
    <property type="match status" value="1"/>
</dbReference>
<evidence type="ECO:0008006" key="4">
    <source>
        <dbReference type="Google" id="ProtNLM"/>
    </source>
</evidence>
<proteinExistence type="inferred from homology"/>
<evidence type="ECO:0000313" key="3">
    <source>
        <dbReference type="Proteomes" id="UP000198656"/>
    </source>
</evidence>
<name>A0A1G8EZR9_9FIRM</name>
<organism evidence="2 3">
    <name type="scientific">Desulfosporosinus hippei DSM 8344</name>
    <dbReference type="NCBI Taxonomy" id="1121419"/>
    <lineage>
        <taxon>Bacteria</taxon>
        <taxon>Bacillati</taxon>
        <taxon>Bacillota</taxon>
        <taxon>Clostridia</taxon>
        <taxon>Eubacteriales</taxon>
        <taxon>Desulfitobacteriaceae</taxon>
        <taxon>Desulfosporosinus</taxon>
    </lineage>
</organism>
<sequence length="208" mass="24037">MFKLSPKEDKFFELFSQSTEIITKSLKRLYGIMQQECVSSEDAAQMHRFENEADNITTQILERLNCTFITPLDREDIYELAQVLDDIVDFAEGTVERMLLYRTGKPSLGAQELVHLVELAAEQIQQAFSFLGNLHSKKSNILAAAEEIYHLESAGDKLYREEVARLFEYEKDPIEIIKWKEILEHIESTLDHCESIADLLKSVVLKYD</sequence>
<dbReference type="RefSeq" id="WP_092334529.1">
    <property type="nucleotide sequence ID" value="NZ_FNCP01000018.1"/>
</dbReference>
<protein>
    <recommendedName>
        <fullName evidence="4">TIGR00153 family protein</fullName>
    </recommendedName>
</protein>
<evidence type="ECO:0000313" key="2">
    <source>
        <dbReference type="EMBL" id="SDH75337.1"/>
    </source>
</evidence>
<dbReference type="OrthoDB" id="9797568at2"/>
<dbReference type="SUPFAM" id="SSF109755">
    <property type="entry name" value="PhoU-like"/>
    <property type="match status" value="1"/>
</dbReference>
<dbReference type="AlphaFoldDB" id="A0A1G8EZR9"/>
<dbReference type="Pfam" id="PF01865">
    <property type="entry name" value="PhoU_div"/>
    <property type="match status" value="1"/>
</dbReference>
<dbReference type="InterPro" id="IPR052912">
    <property type="entry name" value="UPF0111_domain"/>
</dbReference>
<dbReference type="InterPro" id="IPR038078">
    <property type="entry name" value="PhoU-like_sf"/>
</dbReference>
<reference evidence="3" key="1">
    <citation type="submission" date="2016-10" db="EMBL/GenBank/DDBJ databases">
        <authorList>
            <person name="Varghese N."/>
            <person name="Submissions S."/>
        </authorList>
    </citation>
    <scope>NUCLEOTIDE SEQUENCE [LARGE SCALE GENOMIC DNA]</scope>
    <source>
        <strain evidence="3">DSM 8344</strain>
    </source>
</reference>
<dbReference type="InterPro" id="IPR018445">
    <property type="entry name" value="Put_Phosphate_transp_reg"/>
</dbReference>
<gene>
    <name evidence="2" type="ORF">SAMN05443529_11852</name>
</gene>
<evidence type="ECO:0000256" key="1">
    <source>
        <dbReference type="ARBA" id="ARBA00008591"/>
    </source>
</evidence>
<comment type="similarity">
    <text evidence="1">Belongs to the UPF0111 family.</text>
</comment>